<evidence type="ECO:0000313" key="7">
    <source>
        <dbReference type="Proteomes" id="UP000048600"/>
    </source>
</evidence>
<evidence type="ECO:0000313" key="5">
    <source>
        <dbReference type="Proteomes" id="UP000045842"/>
    </source>
</evidence>
<dbReference type="AlphaFoldDB" id="A0A655IXV0"/>
<dbReference type="EMBL" id="CFOH01000501">
    <property type="protein sequence ID" value="CFE59120.1"/>
    <property type="molecule type" value="Genomic_DNA"/>
</dbReference>
<sequence length="194" mass="20675">MKSAASSRFVAKARHCRPARSRAWAAAGSGSVVCDVRCEGHSAPTVGPHDRLHRGRGPPEALALQVRPHLQAAVQAFRWAFALGVGFVVAGQDFGDCGVPQCAFRRRCRAIREIGARGDLHAVHGQCPTDRCDPVGVLVLVAERTDQRCRGSHFRAKKLVATLSISMVCSSSLVFTLPLLLADTPATTPLSTSA</sequence>
<dbReference type="Proteomes" id="UP000048600">
    <property type="component" value="Unassembled WGS sequence"/>
</dbReference>
<evidence type="ECO:0000313" key="2">
    <source>
        <dbReference type="EMBL" id="CFE59120.1"/>
    </source>
</evidence>
<dbReference type="Proteomes" id="UP000046947">
    <property type="component" value="Unassembled WGS sequence"/>
</dbReference>
<evidence type="ECO:0000256" key="1">
    <source>
        <dbReference type="SAM" id="Phobius"/>
    </source>
</evidence>
<name>A0A655IXV0_MYCTX</name>
<evidence type="ECO:0000313" key="3">
    <source>
        <dbReference type="EMBL" id="COV79489.1"/>
    </source>
</evidence>
<proteinExistence type="predicted"/>
<keyword evidence="1" id="KW-1133">Transmembrane helix</keyword>
<keyword evidence="1" id="KW-0472">Membrane</keyword>
<feature type="transmembrane region" description="Helical" evidence="1">
    <location>
        <begin position="159"/>
        <end position="181"/>
    </location>
</feature>
<reference evidence="5 6" key="1">
    <citation type="submission" date="2015-03" db="EMBL/GenBank/DDBJ databases">
        <authorList>
            <consortium name="Pathogen Informatics"/>
        </authorList>
    </citation>
    <scope>NUCLEOTIDE SEQUENCE [LARGE SCALE GENOMIC DNA]</scope>
    <source>
        <strain evidence="3 5">G09801536</strain>
        <strain evidence="2 6">H09601792</strain>
        <strain evidence="4 7">P00601463</strain>
    </source>
</reference>
<accession>A0A655IXV0</accession>
<evidence type="ECO:0000313" key="6">
    <source>
        <dbReference type="Proteomes" id="UP000046947"/>
    </source>
</evidence>
<dbReference type="Proteomes" id="UP000045842">
    <property type="component" value="Unassembled WGS sequence"/>
</dbReference>
<dbReference type="EMBL" id="CHKL01000183">
    <property type="protein sequence ID" value="COW22486.1"/>
    <property type="molecule type" value="Genomic_DNA"/>
</dbReference>
<protein>
    <submittedName>
        <fullName evidence="4">Uncharacterized protein</fullName>
    </submittedName>
</protein>
<evidence type="ECO:0000313" key="4">
    <source>
        <dbReference type="EMBL" id="COW22486.1"/>
    </source>
</evidence>
<keyword evidence="1" id="KW-0812">Transmembrane</keyword>
<dbReference type="EMBL" id="CSAD01000344">
    <property type="protein sequence ID" value="COV79489.1"/>
    <property type="molecule type" value="Genomic_DNA"/>
</dbReference>
<organism evidence="4 7">
    <name type="scientific">Mycobacterium tuberculosis</name>
    <dbReference type="NCBI Taxonomy" id="1773"/>
    <lineage>
        <taxon>Bacteria</taxon>
        <taxon>Bacillati</taxon>
        <taxon>Actinomycetota</taxon>
        <taxon>Actinomycetes</taxon>
        <taxon>Mycobacteriales</taxon>
        <taxon>Mycobacteriaceae</taxon>
        <taxon>Mycobacterium</taxon>
        <taxon>Mycobacterium tuberculosis complex</taxon>
    </lineage>
</organism>
<gene>
    <name evidence="3" type="ORF">ERS007679_02472</name>
    <name evidence="2" type="ORF">ERS007688_02758</name>
    <name evidence="4" type="ORF">ERS007741_01871</name>
</gene>